<protein>
    <submittedName>
        <fullName evidence="1">Sporulation protein YabP</fullName>
    </submittedName>
</protein>
<dbReference type="GO" id="GO:0030435">
    <property type="term" value="P:sporulation resulting in formation of a cellular spore"/>
    <property type="evidence" value="ECO:0007669"/>
    <property type="project" value="InterPro"/>
</dbReference>
<dbReference type="RefSeq" id="WP_118039808.1">
    <property type="nucleotide sequence ID" value="NZ_CABJFK010000006.1"/>
</dbReference>
<dbReference type="EMBL" id="QSKF01000006">
    <property type="protein sequence ID" value="RHE39880.1"/>
    <property type="molecule type" value="Genomic_DNA"/>
</dbReference>
<organism evidence="1 2">
    <name type="scientific">Blautia obeum</name>
    <dbReference type="NCBI Taxonomy" id="40520"/>
    <lineage>
        <taxon>Bacteria</taxon>
        <taxon>Bacillati</taxon>
        <taxon>Bacillota</taxon>
        <taxon>Clostridia</taxon>
        <taxon>Lachnospirales</taxon>
        <taxon>Lachnospiraceae</taxon>
        <taxon>Blautia</taxon>
    </lineage>
</organism>
<accession>A0A414EL09</accession>
<dbReference type="PIRSF" id="PIRSF011576">
    <property type="entry name" value="YabP"/>
    <property type="match status" value="1"/>
</dbReference>
<dbReference type="NCBIfam" id="TIGR02892">
    <property type="entry name" value="spore_yabP"/>
    <property type="match status" value="1"/>
</dbReference>
<name>A0A414EL09_9FIRM</name>
<reference evidence="1 2" key="1">
    <citation type="submission" date="2018-08" db="EMBL/GenBank/DDBJ databases">
        <title>A genome reference for cultivated species of the human gut microbiota.</title>
        <authorList>
            <person name="Zou Y."/>
            <person name="Xue W."/>
            <person name="Luo G."/>
        </authorList>
    </citation>
    <scope>NUCLEOTIDE SEQUENCE [LARGE SCALE GENOMIC DNA]</scope>
    <source>
        <strain evidence="1 2">AM28-23</strain>
    </source>
</reference>
<sequence length="96" mass="11050">MIRMEEKQPAGVHCFSLENRRKAVITGVQDIHSFNENEVLLFSEAGKILLKGEQLHVRNLNLEKGEAEVEGRVDSLSYLTKNAHKKDESILKRMFR</sequence>
<evidence type="ECO:0000313" key="1">
    <source>
        <dbReference type="EMBL" id="RHE39880.1"/>
    </source>
</evidence>
<dbReference type="InterPro" id="IPR038705">
    <property type="entry name" value="YabP_sf"/>
</dbReference>
<evidence type="ECO:0000313" key="2">
    <source>
        <dbReference type="Proteomes" id="UP000283745"/>
    </source>
</evidence>
<dbReference type="InterPro" id="IPR022476">
    <property type="entry name" value="Spore_YabP/YqfC"/>
</dbReference>
<dbReference type="Proteomes" id="UP000283745">
    <property type="component" value="Unassembled WGS sequence"/>
</dbReference>
<dbReference type="InterPro" id="IPR012504">
    <property type="entry name" value="Spore_YabP"/>
</dbReference>
<proteinExistence type="predicted"/>
<dbReference type="AlphaFoldDB" id="A0A414EL09"/>
<gene>
    <name evidence="1" type="primary">yabP</name>
    <name evidence="1" type="ORF">DW740_08950</name>
</gene>
<dbReference type="Gene3D" id="2.60.40.2000">
    <property type="match status" value="1"/>
</dbReference>
<comment type="caution">
    <text evidence="1">The sequence shown here is derived from an EMBL/GenBank/DDBJ whole genome shotgun (WGS) entry which is preliminary data.</text>
</comment>
<dbReference type="Pfam" id="PF07873">
    <property type="entry name" value="YabP"/>
    <property type="match status" value="1"/>
</dbReference>